<sequence>MKIWRNEPDDMYKLRDLNEADIKQAEQFFSVKLPKEYIDILRVQNGGLIIYNAFPTTFETSWDDDSVYIDHIMGIGQKYGILENNHYLNEWDMPKGLILISGDGHSWIAFDYRNTKKNPEVVYVDNEEEKIFTLASSFKEFLSKLYLDEDKTPTGYEDLTVSKEEMEKHIKENNIENIVESIDILAQNLSTDIEWFSKKLLELSKHENNDVRVSVASSTLYLLQIGELDANQEIVKQLFISIKADSNDDVNYYAQEIKDELATK</sequence>
<evidence type="ECO:0000259" key="1">
    <source>
        <dbReference type="SMART" id="SM00860"/>
    </source>
</evidence>
<keyword evidence="3" id="KW-1185">Reference proteome</keyword>
<dbReference type="EMBL" id="JXLP01000036">
    <property type="protein sequence ID" value="KIL72275.1"/>
    <property type="molecule type" value="Genomic_DNA"/>
</dbReference>
<dbReference type="RefSeq" id="WP_041114668.1">
    <property type="nucleotide sequence ID" value="NZ_JARLVI010000039.1"/>
</dbReference>
<dbReference type="Proteomes" id="UP000031982">
    <property type="component" value="Unassembled WGS sequence"/>
</dbReference>
<protein>
    <recommendedName>
        <fullName evidence="1">Knr4/Smi1-like domain-containing protein</fullName>
    </recommendedName>
</protein>
<accession>A0ABR5ANL6</accession>
<dbReference type="Pfam" id="PF14568">
    <property type="entry name" value="SUKH_6"/>
    <property type="match status" value="1"/>
</dbReference>
<feature type="domain" description="Knr4/Smi1-like" evidence="1">
    <location>
        <begin position="16"/>
        <end position="144"/>
    </location>
</feature>
<evidence type="ECO:0000313" key="3">
    <source>
        <dbReference type="Proteomes" id="UP000031982"/>
    </source>
</evidence>
<name>A0ABR5ANL6_BACBA</name>
<gene>
    <name evidence="2" type="ORF">SD77_3515</name>
</gene>
<dbReference type="SUPFAM" id="SSF160631">
    <property type="entry name" value="SMI1/KNR4-like"/>
    <property type="match status" value="1"/>
</dbReference>
<evidence type="ECO:0000313" key="2">
    <source>
        <dbReference type="EMBL" id="KIL72275.1"/>
    </source>
</evidence>
<dbReference type="InterPro" id="IPR037883">
    <property type="entry name" value="Knr4/Smi1-like_sf"/>
</dbReference>
<comment type="caution">
    <text evidence="2">The sequence shown here is derived from an EMBL/GenBank/DDBJ whole genome shotgun (WGS) entry which is preliminary data.</text>
</comment>
<dbReference type="SMART" id="SM00860">
    <property type="entry name" value="SMI1_KNR4"/>
    <property type="match status" value="1"/>
</dbReference>
<organism evidence="2 3">
    <name type="scientific">Bacillus badius</name>
    <dbReference type="NCBI Taxonomy" id="1455"/>
    <lineage>
        <taxon>Bacteria</taxon>
        <taxon>Bacillati</taxon>
        <taxon>Bacillota</taxon>
        <taxon>Bacilli</taxon>
        <taxon>Bacillales</taxon>
        <taxon>Bacillaceae</taxon>
        <taxon>Pseudobacillus</taxon>
    </lineage>
</organism>
<dbReference type="GeneID" id="92778944"/>
<dbReference type="InterPro" id="IPR018958">
    <property type="entry name" value="Knr4/Smi1-like_dom"/>
</dbReference>
<reference evidence="2 3" key="1">
    <citation type="submission" date="2015-01" db="EMBL/GenBank/DDBJ databases">
        <title>Genome Assembly of Bacillus badius MTCC 1458.</title>
        <authorList>
            <person name="Verma A."/>
            <person name="Khatri I."/>
            <person name="Mual P."/>
            <person name="Subramanian S."/>
            <person name="Krishnamurthi S."/>
        </authorList>
    </citation>
    <scope>NUCLEOTIDE SEQUENCE [LARGE SCALE GENOMIC DNA]</scope>
    <source>
        <strain evidence="2 3">MTCC 1458</strain>
    </source>
</reference>
<dbReference type="Gene3D" id="3.40.1580.10">
    <property type="entry name" value="SMI1/KNR4-like"/>
    <property type="match status" value="1"/>
</dbReference>
<proteinExistence type="predicted"/>